<evidence type="ECO:0000256" key="2">
    <source>
        <dbReference type="ARBA" id="ARBA00023054"/>
    </source>
</evidence>
<dbReference type="eggNOG" id="KOG4001">
    <property type="taxonomic scope" value="Eukaryota"/>
</dbReference>
<dbReference type="InterPro" id="IPR019347">
    <property type="entry name" value="Axonemal_dynein_light_chain"/>
</dbReference>
<reference evidence="5 6" key="1">
    <citation type="submission" date="2011-07" db="EMBL/GenBank/DDBJ databases">
        <authorList>
            <person name="Coyne R."/>
            <person name="Brami D."/>
            <person name="Johnson J."/>
            <person name="Hostetler J."/>
            <person name="Hannick L."/>
            <person name="Clark T."/>
            <person name="Cassidy-Hanley D."/>
            <person name="Inman J."/>
        </authorList>
    </citation>
    <scope>NUCLEOTIDE SEQUENCE [LARGE SCALE GENOMIC DNA]</scope>
    <source>
        <strain evidence="5 6">G5</strain>
    </source>
</reference>
<evidence type="ECO:0000256" key="4">
    <source>
        <dbReference type="ARBA" id="ARBA00038114"/>
    </source>
</evidence>
<dbReference type="Pfam" id="PF10211">
    <property type="entry name" value="Ax_dynein_light"/>
    <property type="match status" value="1"/>
</dbReference>
<dbReference type="RefSeq" id="XP_004035264.1">
    <property type="nucleotide sequence ID" value="XM_004035216.1"/>
</dbReference>
<dbReference type="Proteomes" id="UP000008983">
    <property type="component" value="Unassembled WGS sequence"/>
</dbReference>
<dbReference type="GeneID" id="14907925"/>
<dbReference type="EMBL" id="GL983817">
    <property type="protein sequence ID" value="EGR31778.1"/>
    <property type="molecule type" value="Genomic_DNA"/>
</dbReference>
<evidence type="ECO:0000256" key="1">
    <source>
        <dbReference type="ARBA" id="ARBA00023017"/>
    </source>
</evidence>
<name>G0QSL9_ICHMU</name>
<comment type="similarity">
    <text evidence="4">Belongs to the inner dynein arm light chain family.</text>
</comment>
<dbReference type="AlphaFoldDB" id="G0QSL9"/>
<accession>G0QSL9</accession>
<evidence type="ECO:0000256" key="3">
    <source>
        <dbReference type="ARBA" id="ARBA00023175"/>
    </source>
</evidence>
<dbReference type="GO" id="GO:0030286">
    <property type="term" value="C:dynein complex"/>
    <property type="evidence" value="ECO:0007669"/>
    <property type="project" value="UniProtKB-KW"/>
</dbReference>
<dbReference type="GO" id="GO:0045504">
    <property type="term" value="F:dynein heavy chain binding"/>
    <property type="evidence" value="ECO:0007669"/>
    <property type="project" value="TreeGrafter"/>
</dbReference>
<proteinExistence type="inferred from homology"/>
<dbReference type="PANTHER" id="PTHR13183:SF0">
    <property type="entry name" value="AXONEMAL DYNEIN LIGHT INTERMEDIATE POLYPEPTIDE 1"/>
    <property type="match status" value="1"/>
</dbReference>
<dbReference type="OrthoDB" id="290907at2759"/>
<keyword evidence="3" id="KW-0505">Motor protein</keyword>
<keyword evidence="1" id="KW-0243">Dynein</keyword>
<dbReference type="GO" id="GO:0005930">
    <property type="term" value="C:axoneme"/>
    <property type="evidence" value="ECO:0007669"/>
    <property type="project" value="TreeGrafter"/>
</dbReference>
<gene>
    <name evidence="5" type="ORF">IMG5_102170</name>
</gene>
<organism evidence="5 6">
    <name type="scientific">Ichthyophthirius multifiliis</name>
    <name type="common">White spot disease agent</name>
    <name type="synonym">Ich</name>
    <dbReference type="NCBI Taxonomy" id="5932"/>
    <lineage>
        <taxon>Eukaryota</taxon>
        <taxon>Sar</taxon>
        <taxon>Alveolata</taxon>
        <taxon>Ciliophora</taxon>
        <taxon>Intramacronucleata</taxon>
        <taxon>Oligohymenophorea</taxon>
        <taxon>Hymenostomatida</taxon>
        <taxon>Ophryoglenina</taxon>
        <taxon>Ichthyophthirius</taxon>
    </lineage>
</organism>
<evidence type="ECO:0000313" key="5">
    <source>
        <dbReference type="EMBL" id="EGR31778.1"/>
    </source>
</evidence>
<keyword evidence="6" id="KW-1185">Reference proteome</keyword>
<keyword evidence="2" id="KW-0175">Coiled coil</keyword>
<protein>
    <submittedName>
        <fullName evidence="5">Light intermediate chain 1, putative</fullName>
    </submittedName>
</protein>
<evidence type="ECO:0000313" key="6">
    <source>
        <dbReference type="Proteomes" id="UP000008983"/>
    </source>
</evidence>
<dbReference type="PANTHER" id="PTHR13183">
    <property type="entry name" value="AXONEMAL INNER ARM DYNEIN LIGHT CHAIN 28"/>
    <property type="match status" value="1"/>
</dbReference>
<sequence>MEVIILQEELDKKLEQRQARETGICPIREELYEQCFDELIRQITIDCKQRGLLLVRVRDEFKNQLNAYKTLYESSIAYGMRKMIDSEQKKLI</sequence>
<dbReference type="InParanoid" id="G0QSL9"/>